<dbReference type="EMBL" id="CP003304">
    <property type="protein sequence ID" value="AFB21520.1"/>
    <property type="molecule type" value="Genomic_DNA"/>
</dbReference>
<reference evidence="2" key="1">
    <citation type="submission" date="2012-02" db="EMBL/GenBank/DDBJ databases">
        <title>Complete genome sequence of Rickettsia parkeri strain Portsmouth.</title>
        <authorList>
            <person name="Johnson S.L."/>
            <person name="Munk A.C."/>
            <person name="Han S."/>
            <person name="Bruce D.C."/>
            <person name="Dasch G.A."/>
        </authorList>
    </citation>
    <scope>NUCLEOTIDE SEQUENCE [LARGE SCALE GENOMIC DNA]</scope>
    <source>
        <strain evidence="2">CA410</strain>
    </source>
</reference>
<dbReference type="RefSeq" id="WP_014364254.1">
    <property type="nucleotide sequence ID" value="NC_016929.1"/>
</dbReference>
<evidence type="ECO:0000313" key="2">
    <source>
        <dbReference type="Proteomes" id="UP000007878"/>
    </source>
</evidence>
<accession>A0ABM5MUV7</accession>
<evidence type="ECO:0000313" key="1">
    <source>
        <dbReference type="EMBL" id="AFB21520.1"/>
    </source>
</evidence>
<organism evidence="1 2">
    <name type="scientific">Rickettsia canadensis str. CA410</name>
    <dbReference type="NCBI Taxonomy" id="1105107"/>
    <lineage>
        <taxon>Bacteria</taxon>
        <taxon>Pseudomonadati</taxon>
        <taxon>Pseudomonadota</taxon>
        <taxon>Alphaproteobacteria</taxon>
        <taxon>Rickettsiales</taxon>
        <taxon>Rickettsiaceae</taxon>
        <taxon>Rickettsieae</taxon>
        <taxon>Rickettsia</taxon>
        <taxon>belli group</taxon>
    </lineage>
</organism>
<name>A0ABM5MUV7_RICCA</name>
<gene>
    <name evidence="1" type="ORF">RCA_04855</name>
</gene>
<keyword evidence="2" id="KW-1185">Reference proteome</keyword>
<dbReference type="Proteomes" id="UP000007878">
    <property type="component" value="Chromosome"/>
</dbReference>
<proteinExistence type="predicted"/>
<sequence length="62" mass="6638">MSNESVNQAEFAATIPVVPANNLVGELILHVSNASWNITLNVDSGNGSRNTKRLNIFVIDGD</sequence>
<protein>
    <submittedName>
        <fullName evidence="1">Dihydrolipoamide dehydrogenase</fullName>
    </submittedName>
</protein>